<proteinExistence type="predicted"/>
<evidence type="ECO:0000313" key="1">
    <source>
        <dbReference type="EMBL" id="KAF7070754.1"/>
    </source>
</evidence>
<gene>
    <name evidence="1" type="ORF">CFC21_076225</name>
</gene>
<protein>
    <submittedName>
        <fullName evidence="1">Uncharacterized protein</fullName>
    </submittedName>
</protein>
<dbReference type="Proteomes" id="UP000815260">
    <property type="component" value="Chromosome 5D"/>
</dbReference>
<feature type="non-terminal residue" evidence="1">
    <location>
        <position position="1"/>
    </location>
</feature>
<dbReference type="EMBL" id="CM022225">
    <property type="protein sequence ID" value="KAF7070754.1"/>
    <property type="molecule type" value="Genomic_DNA"/>
</dbReference>
<reference evidence="1" key="2">
    <citation type="submission" date="2020-03" db="EMBL/GenBank/DDBJ databases">
        <title>The second near-complete assembly of the hexaploid bread wheat (Triticum aestivum) genome.</title>
        <authorList>
            <person name="Zimin A.V."/>
            <person name="Puiu D."/>
            <person name="Shumante A."/>
            <person name="Alonge M."/>
            <person name="Salzberg S.L."/>
        </authorList>
    </citation>
    <scope>NUCLEOTIDE SEQUENCE</scope>
    <source>
        <tissue evidence="1">Leaf</tissue>
    </source>
</reference>
<reference evidence="1" key="1">
    <citation type="journal article" date="2017" name="Gigascience">
        <title>The first near-complete assembly of the hexaploid bread wheat genome, Triticum aestivum.</title>
        <authorList>
            <person name="Zimin A.V."/>
            <person name="Puiu D."/>
            <person name="Hall R."/>
            <person name="Kingan S."/>
            <person name="Clavijo B.J."/>
            <person name="Salzberg S.L."/>
        </authorList>
    </citation>
    <scope>NUCLEOTIDE SEQUENCE</scope>
    <source>
        <tissue evidence="1">Leaf</tissue>
    </source>
</reference>
<accession>A0A9R1HS76</accession>
<comment type="caution">
    <text evidence="1">The sequence shown here is derived from an EMBL/GenBank/DDBJ whole genome shotgun (WGS) entry which is preliminary data.</text>
</comment>
<name>A0A9R1HS76_WHEAT</name>
<feature type="non-terminal residue" evidence="1">
    <location>
        <position position="11"/>
    </location>
</feature>
<organism evidence="1">
    <name type="scientific">Triticum aestivum</name>
    <name type="common">Wheat</name>
    <dbReference type="NCBI Taxonomy" id="4565"/>
    <lineage>
        <taxon>Eukaryota</taxon>
        <taxon>Viridiplantae</taxon>
        <taxon>Streptophyta</taxon>
        <taxon>Embryophyta</taxon>
        <taxon>Tracheophyta</taxon>
        <taxon>Spermatophyta</taxon>
        <taxon>Magnoliopsida</taxon>
        <taxon>Liliopsida</taxon>
        <taxon>Poales</taxon>
        <taxon>Poaceae</taxon>
        <taxon>BOP clade</taxon>
        <taxon>Pooideae</taxon>
        <taxon>Triticodae</taxon>
        <taxon>Triticeae</taxon>
        <taxon>Triticinae</taxon>
        <taxon>Triticum</taxon>
    </lineage>
</organism>
<sequence>ARAPPPRGRRC</sequence>